<name>A0A382XFW0_9ZZZZ</name>
<dbReference type="AlphaFoldDB" id="A0A382XFW0"/>
<protein>
    <submittedName>
        <fullName evidence="1">Uncharacterized protein</fullName>
    </submittedName>
</protein>
<gene>
    <name evidence="1" type="ORF">METZ01_LOCUS422583</name>
</gene>
<accession>A0A382XFW0</accession>
<evidence type="ECO:0000313" key="1">
    <source>
        <dbReference type="EMBL" id="SVD69729.1"/>
    </source>
</evidence>
<reference evidence="1" key="1">
    <citation type="submission" date="2018-05" db="EMBL/GenBank/DDBJ databases">
        <authorList>
            <person name="Lanie J.A."/>
            <person name="Ng W.-L."/>
            <person name="Kazmierczak K.M."/>
            <person name="Andrzejewski T.M."/>
            <person name="Davidsen T.M."/>
            <person name="Wayne K.J."/>
            <person name="Tettelin H."/>
            <person name="Glass J.I."/>
            <person name="Rusch D."/>
            <person name="Podicherti R."/>
            <person name="Tsui H.-C.T."/>
            <person name="Winkler M.E."/>
        </authorList>
    </citation>
    <scope>NUCLEOTIDE SEQUENCE</scope>
</reference>
<proteinExistence type="predicted"/>
<sequence length="270" mass="31805">NNCGWGSSMFFERPERLVKEREMKKNMPEGYQLDMTLAPAMAVKFKLRNRKAYNSLENWTIDGNEFIKNKKAIKKRLGRLLIRSNLIVLDDTGNIDRLDENIDKKKIYKEAIKQTKYYGVDDGLSFERLYIPVKNKSYPVYIHHIFRSEKEELKDLESDLPIVEFVSPIFPIISIQDVEGCYLSKDKDAKLIFIKKEEKKISEYLSNQITKKEKNIKVCQLDLENLSSLTFLNKLNYKLDSITFFNLKNIDDWSLLLKIKNVKTISFYKC</sequence>
<organism evidence="1">
    <name type="scientific">marine metagenome</name>
    <dbReference type="NCBI Taxonomy" id="408172"/>
    <lineage>
        <taxon>unclassified sequences</taxon>
        <taxon>metagenomes</taxon>
        <taxon>ecological metagenomes</taxon>
    </lineage>
</organism>
<feature type="non-terminal residue" evidence="1">
    <location>
        <position position="270"/>
    </location>
</feature>
<feature type="non-terminal residue" evidence="1">
    <location>
        <position position="1"/>
    </location>
</feature>
<dbReference type="EMBL" id="UINC01167294">
    <property type="protein sequence ID" value="SVD69729.1"/>
    <property type="molecule type" value="Genomic_DNA"/>
</dbReference>